<keyword evidence="1" id="KW-1133">Transmembrane helix</keyword>
<evidence type="ECO:0000313" key="2">
    <source>
        <dbReference type="EMBL" id="SDE33128.1"/>
    </source>
</evidence>
<proteinExistence type="predicted"/>
<dbReference type="Proteomes" id="UP000198517">
    <property type="component" value="Unassembled WGS sequence"/>
</dbReference>
<dbReference type="EMBL" id="FNAS01000007">
    <property type="protein sequence ID" value="SDE33128.1"/>
    <property type="molecule type" value="Genomic_DNA"/>
</dbReference>
<evidence type="ECO:0000313" key="3">
    <source>
        <dbReference type="Proteomes" id="UP000198517"/>
    </source>
</evidence>
<sequence>MKYRNPKEMSLLVLFTAMFFPLLFGIMSLIGSRNPMLNKRYRRIRKF</sequence>
<gene>
    <name evidence="2" type="ORF">SAMN05421544_10724</name>
</gene>
<reference evidence="2 3" key="1">
    <citation type="submission" date="2016-10" db="EMBL/GenBank/DDBJ databases">
        <authorList>
            <person name="de Groot N.N."/>
        </authorList>
    </citation>
    <scope>NUCLEOTIDE SEQUENCE [LARGE SCALE GENOMIC DNA]</scope>
    <source>
        <strain evidence="2 3">DSM 24015</strain>
    </source>
</reference>
<dbReference type="STRING" id="1071918.SAMN05421544_10724"/>
<keyword evidence="1" id="KW-0812">Transmembrane</keyword>
<dbReference type="AlphaFoldDB" id="A0A1G7C1A4"/>
<protein>
    <submittedName>
        <fullName evidence="2">Uncharacterized protein</fullName>
    </submittedName>
</protein>
<keyword evidence="1" id="KW-0472">Membrane</keyword>
<evidence type="ECO:0000256" key="1">
    <source>
        <dbReference type="SAM" id="Phobius"/>
    </source>
</evidence>
<accession>A0A1G7C1A4</accession>
<keyword evidence="3" id="KW-1185">Reference proteome</keyword>
<name>A0A1G7C1A4_9FLAO</name>
<feature type="transmembrane region" description="Helical" evidence="1">
    <location>
        <begin position="12"/>
        <end position="32"/>
    </location>
</feature>
<organism evidence="2 3">
    <name type="scientific">Riemerella columbipharyngis</name>
    <dbReference type="NCBI Taxonomy" id="1071918"/>
    <lineage>
        <taxon>Bacteria</taxon>
        <taxon>Pseudomonadati</taxon>
        <taxon>Bacteroidota</taxon>
        <taxon>Flavobacteriia</taxon>
        <taxon>Flavobacteriales</taxon>
        <taxon>Weeksellaceae</taxon>
        <taxon>Riemerella</taxon>
    </lineage>
</organism>